<comment type="caution">
    <text evidence="1">The sequence shown here is derived from an EMBL/GenBank/DDBJ whole genome shotgun (WGS) entry which is preliminary data.</text>
</comment>
<accession>A0A2N9X8L3</accession>
<dbReference type="EMBL" id="MEIL01000019">
    <property type="protein sequence ID" value="PIT40701.1"/>
    <property type="molecule type" value="Genomic_DNA"/>
</dbReference>
<sequence length="72" mass="8265">MHDRAFNLIKSLCTVLVIVYRTVQSNLGEYLLTTIIIAQRKRHAKRSCIKTAISKSNAGKRHNFVMGQNKFM</sequence>
<reference evidence="1" key="1">
    <citation type="journal article" date="2017" name="MBio">
        <title>Type VI secretion-mediated competition in the bee gut microbiome.</title>
        <authorList>
            <person name="Steele M.I."/>
            <person name="Kwong W.K."/>
            <person name="Powell J.E."/>
            <person name="Whiteley M."/>
            <person name="Moran N.A."/>
        </authorList>
    </citation>
    <scope>NUCLEOTIDE SEQUENCE [LARGE SCALE GENOMIC DNA]</scope>
    <source>
        <strain evidence="1">WkB273</strain>
    </source>
</reference>
<gene>
    <name evidence="1" type="ORF">BHC54_03465</name>
</gene>
<keyword evidence="2" id="KW-1185">Reference proteome</keyword>
<name>A0A2N9X8L3_9NEIS</name>
<dbReference type="Proteomes" id="UP000230202">
    <property type="component" value="Unassembled WGS sequence"/>
</dbReference>
<evidence type="ECO:0000313" key="2">
    <source>
        <dbReference type="Proteomes" id="UP000230202"/>
    </source>
</evidence>
<evidence type="ECO:0000313" key="1">
    <source>
        <dbReference type="EMBL" id="PIT40701.1"/>
    </source>
</evidence>
<dbReference type="AlphaFoldDB" id="A0A2N9X8L3"/>
<organism evidence="1 2">
    <name type="scientific">Snodgrassella alvi</name>
    <dbReference type="NCBI Taxonomy" id="1196083"/>
    <lineage>
        <taxon>Bacteria</taxon>
        <taxon>Pseudomonadati</taxon>
        <taxon>Pseudomonadota</taxon>
        <taxon>Betaproteobacteria</taxon>
        <taxon>Neisseriales</taxon>
        <taxon>Neisseriaceae</taxon>
        <taxon>Snodgrassella</taxon>
    </lineage>
</organism>
<protein>
    <submittedName>
        <fullName evidence="1">Uncharacterized protein</fullName>
    </submittedName>
</protein>
<proteinExistence type="predicted"/>